<dbReference type="RefSeq" id="WP_010482620.1">
    <property type="nucleotide sequence ID" value="NZ_AJLO02000029.1"/>
</dbReference>
<dbReference type="CDD" id="cd00293">
    <property type="entry name" value="USP-like"/>
    <property type="match status" value="1"/>
</dbReference>
<sequence length="276" mass="29222">MLHPLRDIAVLFDASDTGNRVLNIAADLAQAQQAHLVAVSTAQHPTDIANGFARGAGIAAALDHEARADAACTAQLMQNLRAVSEPLQISTELRIVSDYLGGADLALQSLYCDLIIAGYPRTPGAPSGWHPLGTLRQTGVPMLLVPPHWQGDQVGHRIVVAWNASKQARRAVADALPLLARAHAVHLLMVDTPKAEATPGAEMAQHLSRHGVEVEIQTISSSQGGVAATIRQHVLDADADLLVLGPYSRSRVVERVLGGVTEDLLAEVPAPLFVSH</sequence>
<dbReference type="SUPFAM" id="SSF52402">
    <property type="entry name" value="Adenine nucleotide alpha hydrolases-like"/>
    <property type="match status" value="2"/>
</dbReference>
<reference evidence="3 4" key="1">
    <citation type="journal article" date="2012" name="J. Bacteriol.">
        <title>Genome sequence of a novel nicotine-degrading strain, Pseudomonas geniculata N1.</title>
        <authorList>
            <person name="Tang H."/>
            <person name="Yu H."/>
            <person name="Tai C."/>
            <person name="Huang K."/>
            <person name="Liu Y."/>
            <person name="Wang L."/>
            <person name="Yao Y."/>
            <person name="Wu G."/>
            <person name="Xu P."/>
        </authorList>
    </citation>
    <scope>NUCLEOTIDE SEQUENCE [LARGE SCALE GENOMIC DNA]</scope>
    <source>
        <strain evidence="3 4">N1</strain>
    </source>
</reference>
<dbReference type="Proteomes" id="UP000036890">
    <property type="component" value="Unassembled WGS sequence"/>
</dbReference>
<gene>
    <name evidence="3" type="ORF">W7K_15260</name>
</gene>
<comment type="caution">
    <text evidence="3">The sequence shown here is derived from an EMBL/GenBank/DDBJ whole genome shotgun (WGS) entry which is preliminary data.</text>
</comment>
<accession>A0A0L8A875</accession>
<proteinExistence type="inferred from homology"/>
<dbReference type="EMBL" id="AJLO02000029">
    <property type="protein sequence ID" value="KOE98441.1"/>
    <property type="molecule type" value="Genomic_DNA"/>
</dbReference>
<evidence type="ECO:0000313" key="4">
    <source>
        <dbReference type="Proteomes" id="UP000036890"/>
    </source>
</evidence>
<dbReference type="InterPro" id="IPR006016">
    <property type="entry name" value="UspA"/>
</dbReference>
<evidence type="ECO:0000259" key="2">
    <source>
        <dbReference type="Pfam" id="PF00582"/>
    </source>
</evidence>
<name>A0A0L8A875_9GAMM</name>
<dbReference type="OrthoDB" id="9804721at2"/>
<dbReference type="AlphaFoldDB" id="A0A0L8A875"/>
<protein>
    <submittedName>
        <fullName evidence="3">Universal stress protein</fullName>
    </submittedName>
</protein>
<organism evidence="3 4">
    <name type="scientific">Stenotrophomonas geniculata N1</name>
    <dbReference type="NCBI Taxonomy" id="1167641"/>
    <lineage>
        <taxon>Bacteria</taxon>
        <taxon>Pseudomonadati</taxon>
        <taxon>Pseudomonadota</taxon>
        <taxon>Gammaproteobacteria</taxon>
        <taxon>Lysobacterales</taxon>
        <taxon>Lysobacteraceae</taxon>
        <taxon>Stenotrophomonas</taxon>
    </lineage>
</organism>
<dbReference type="PRINTS" id="PR01438">
    <property type="entry name" value="UNVRSLSTRESS"/>
</dbReference>
<evidence type="ECO:0000256" key="1">
    <source>
        <dbReference type="ARBA" id="ARBA00008791"/>
    </source>
</evidence>
<dbReference type="InterPro" id="IPR006015">
    <property type="entry name" value="Universal_stress_UspA"/>
</dbReference>
<dbReference type="Pfam" id="PF00582">
    <property type="entry name" value="Usp"/>
    <property type="match status" value="1"/>
</dbReference>
<dbReference type="Gene3D" id="3.40.50.12370">
    <property type="match status" value="1"/>
</dbReference>
<evidence type="ECO:0000313" key="3">
    <source>
        <dbReference type="EMBL" id="KOE98441.1"/>
    </source>
</evidence>
<feature type="domain" description="UspA" evidence="2">
    <location>
        <begin position="156"/>
        <end position="274"/>
    </location>
</feature>
<comment type="similarity">
    <text evidence="1">Belongs to the universal stress protein A family.</text>
</comment>